<protein>
    <recommendedName>
        <fullName evidence="7">Proteophosphoglycan ppg4</fullName>
    </recommendedName>
</protein>
<feature type="coiled-coil region" evidence="3">
    <location>
        <begin position="376"/>
        <end position="417"/>
    </location>
</feature>
<feature type="compositionally biased region" description="Polar residues" evidence="4">
    <location>
        <begin position="583"/>
        <end position="594"/>
    </location>
</feature>
<dbReference type="Pfam" id="PF11559">
    <property type="entry name" value="ADIP"/>
    <property type="match status" value="1"/>
</dbReference>
<feature type="compositionally biased region" description="Low complexity" evidence="4">
    <location>
        <begin position="595"/>
        <end position="606"/>
    </location>
</feature>
<feature type="region of interest" description="Disordered" evidence="4">
    <location>
        <begin position="430"/>
        <end position="681"/>
    </location>
</feature>
<dbReference type="PANTHER" id="PTHR47057:SF1">
    <property type="entry name" value="AFADIN_ALPHA-ACTININ-BINDING PROTEIN"/>
    <property type="match status" value="1"/>
</dbReference>
<feature type="region of interest" description="Disordered" evidence="4">
    <location>
        <begin position="97"/>
        <end position="147"/>
    </location>
</feature>
<feature type="region of interest" description="Disordered" evidence="4">
    <location>
        <begin position="164"/>
        <end position="196"/>
    </location>
</feature>
<evidence type="ECO:0000256" key="2">
    <source>
        <dbReference type="ARBA" id="ARBA00023054"/>
    </source>
</evidence>
<dbReference type="PANTHER" id="PTHR47057">
    <property type="entry name" value="AFADIN/ALPHA-ACTININ-BINDING"/>
    <property type="match status" value="1"/>
</dbReference>
<feature type="compositionally biased region" description="Polar residues" evidence="4">
    <location>
        <begin position="176"/>
        <end position="187"/>
    </location>
</feature>
<dbReference type="InterPro" id="IPR021622">
    <property type="entry name" value="Afadin/alpha-actinin-bd"/>
</dbReference>
<feature type="compositionally biased region" description="Basic and acidic residues" evidence="4">
    <location>
        <begin position="452"/>
        <end position="477"/>
    </location>
</feature>
<evidence type="ECO:0000256" key="1">
    <source>
        <dbReference type="ARBA" id="ARBA00009291"/>
    </source>
</evidence>
<dbReference type="OrthoDB" id="312015at2759"/>
<dbReference type="STRING" id="741276.A0A2S5BBY2"/>
<evidence type="ECO:0000256" key="4">
    <source>
        <dbReference type="SAM" id="MobiDB-lite"/>
    </source>
</evidence>
<reference evidence="5 6" key="1">
    <citation type="journal article" date="2018" name="Front. Microbiol.">
        <title>Prospects for Fungal Bioremediation of Acidic Radioactive Waste Sites: Characterization and Genome Sequence of Rhodotorula taiwanensis MD1149.</title>
        <authorList>
            <person name="Tkavc R."/>
            <person name="Matrosova V.Y."/>
            <person name="Grichenko O.E."/>
            <person name="Gostincar C."/>
            <person name="Volpe R.P."/>
            <person name="Klimenkova P."/>
            <person name="Gaidamakova E.K."/>
            <person name="Zhou C.E."/>
            <person name="Stewart B.J."/>
            <person name="Lyman M.G."/>
            <person name="Malfatti S.A."/>
            <person name="Rubinfeld B."/>
            <person name="Courtot M."/>
            <person name="Singh J."/>
            <person name="Dalgard C.L."/>
            <person name="Hamilton T."/>
            <person name="Frey K.G."/>
            <person name="Gunde-Cimerman N."/>
            <person name="Dugan L."/>
            <person name="Daly M.J."/>
        </authorList>
    </citation>
    <scope>NUCLEOTIDE SEQUENCE [LARGE SCALE GENOMIC DNA]</scope>
    <source>
        <strain evidence="5 6">MD1149</strain>
    </source>
</reference>
<evidence type="ECO:0000313" key="6">
    <source>
        <dbReference type="Proteomes" id="UP000237144"/>
    </source>
</evidence>
<evidence type="ECO:0000256" key="3">
    <source>
        <dbReference type="SAM" id="Coils"/>
    </source>
</evidence>
<name>A0A2S5BBY2_9BASI</name>
<accession>A0A2S5BBY2</accession>
<feature type="compositionally biased region" description="Low complexity" evidence="4">
    <location>
        <begin position="566"/>
        <end position="581"/>
    </location>
</feature>
<comment type="caution">
    <text evidence="5">The sequence shown here is derived from an EMBL/GenBank/DDBJ whole genome shotgun (WGS) entry which is preliminary data.</text>
</comment>
<dbReference type="AlphaFoldDB" id="A0A2S5BBY2"/>
<feature type="compositionally biased region" description="Basic and acidic residues" evidence="4">
    <location>
        <begin position="506"/>
        <end position="547"/>
    </location>
</feature>
<keyword evidence="2 3" id="KW-0175">Coiled coil</keyword>
<sequence>METKALVDQTAVEETLSALSTQLVSLGYLARPLDLATLFLAPSLPAGASSKHVRKHQDLLILQARAREQIAKCLWGMLEQRQEERATIETLLAREARANEDAERERKQADRARKEREAMGREVEAEKARAKEAEQKLKTEQERHRHARDELAKAKNALQFVKTQALHDQKRRESEVQSLHQRLQKLTTAPASSSSEAAFTRFTILNGASSPASSSPTSAHFGGRSARAPARAGASTAAPSASTAAIEAELELVRSTLDERISVCSHLQQENRELRTFVGEVGEWTDDVLEFEEMANVRKDREEGGEMRGVLGHGDEVIRSREGLPESVEMLMLVAAQSYMIPSPHLALPVPTLTDPLHRKLYAIRLGLSSLSEQSAATLAALRDELEGEIERLNEEVEEEVQRREETEQERETALEAVKKGEMLVEEWAAKAQKERKRRLTGSPGSDDEATEERPVAKEPRAVEAPARDRSDKHKDGSSSSRAARPSAPSAHVASFFADLGLDTPAGEKEKVPLRSEKPARQERDSDSRRREARSREASAADKKSPEQEVEGAMLPPSRTSRITGTRPVSASSSRTSVASSILAPSSRTPAEANSASSSRPRSRQSVEAPPASTRPGPSSTLQDILALADSPPVTTEPLVSTAVRTARSVSSSRVERERTRERERAVLVPSSRAVNAPSEDKTEVLDDRVAAKREALLARAHATSARKAAQE</sequence>
<keyword evidence="6" id="KW-1185">Reference proteome</keyword>
<feature type="compositionally biased region" description="Low complexity" evidence="4">
    <location>
        <begin position="478"/>
        <end position="491"/>
    </location>
</feature>
<feature type="region of interest" description="Disordered" evidence="4">
    <location>
        <begin position="208"/>
        <end position="243"/>
    </location>
</feature>
<dbReference type="EMBL" id="PJQD01000026">
    <property type="protein sequence ID" value="POY74251.1"/>
    <property type="molecule type" value="Genomic_DNA"/>
</dbReference>
<organism evidence="5 6">
    <name type="scientific">Rhodotorula taiwanensis</name>
    <dbReference type="NCBI Taxonomy" id="741276"/>
    <lineage>
        <taxon>Eukaryota</taxon>
        <taxon>Fungi</taxon>
        <taxon>Dikarya</taxon>
        <taxon>Basidiomycota</taxon>
        <taxon>Pucciniomycotina</taxon>
        <taxon>Microbotryomycetes</taxon>
        <taxon>Sporidiobolales</taxon>
        <taxon>Sporidiobolaceae</taxon>
        <taxon>Rhodotorula</taxon>
    </lineage>
</organism>
<feature type="compositionally biased region" description="Basic and acidic residues" evidence="4">
    <location>
        <begin position="165"/>
        <end position="175"/>
    </location>
</feature>
<feature type="compositionally biased region" description="Low complexity" evidence="4">
    <location>
        <begin position="640"/>
        <end position="653"/>
    </location>
</feature>
<proteinExistence type="inferred from homology"/>
<evidence type="ECO:0008006" key="7">
    <source>
        <dbReference type="Google" id="ProtNLM"/>
    </source>
</evidence>
<feature type="compositionally biased region" description="Basic and acidic residues" evidence="4">
    <location>
        <begin position="654"/>
        <end position="666"/>
    </location>
</feature>
<dbReference type="Proteomes" id="UP000237144">
    <property type="component" value="Unassembled WGS sequence"/>
</dbReference>
<gene>
    <name evidence="5" type="ORF">BMF94_2689</name>
</gene>
<comment type="similarity">
    <text evidence="1">Belongs to the ADIP family.</text>
</comment>
<evidence type="ECO:0000313" key="5">
    <source>
        <dbReference type="EMBL" id="POY74251.1"/>
    </source>
</evidence>